<evidence type="ECO:0000313" key="2">
    <source>
        <dbReference type="Proteomes" id="UP001189624"/>
    </source>
</evidence>
<keyword evidence="2" id="KW-1185">Reference proteome</keyword>
<dbReference type="AlphaFoldDB" id="A0AA86VCF1"/>
<gene>
    <name evidence="1" type="ORF">AYBTSS11_LOCUS9034</name>
</gene>
<dbReference type="EMBL" id="OY731400">
    <property type="protein sequence ID" value="CAJ1939264.1"/>
    <property type="molecule type" value="Genomic_DNA"/>
</dbReference>
<organism evidence="1 2">
    <name type="scientific">Sphenostylis stenocarpa</name>
    <dbReference type="NCBI Taxonomy" id="92480"/>
    <lineage>
        <taxon>Eukaryota</taxon>
        <taxon>Viridiplantae</taxon>
        <taxon>Streptophyta</taxon>
        <taxon>Embryophyta</taxon>
        <taxon>Tracheophyta</taxon>
        <taxon>Spermatophyta</taxon>
        <taxon>Magnoliopsida</taxon>
        <taxon>eudicotyledons</taxon>
        <taxon>Gunneridae</taxon>
        <taxon>Pentapetalae</taxon>
        <taxon>rosids</taxon>
        <taxon>fabids</taxon>
        <taxon>Fabales</taxon>
        <taxon>Fabaceae</taxon>
        <taxon>Papilionoideae</taxon>
        <taxon>50 kb inversion clade</taxon>
        <taxon>NPAAA clade</taxon>
        <taxon>indigoferoid/millettioid clade</taxon>
        <taxon>Phaseoleae</taxon>
        <taxon>Sphenostylis</taxon>
    </lineage>
</organism>
<dbReference type="Proteomes" id="UP001189624">
    <property type="component" value="Chromosome 3"/>
</dbReference>
<name>A0AA86VCF1_9FABA</name>
<proteinExistence type="predicted"/>
<sequence length="64" mass="7403">PTTVSSQHRFSPHTITTLAAHHELILLYWEPPHPFLSIFWPQSHLVIPLLCLTLTTLIPHWTTI</sequence>
<evidence type="ECO:0000313" key="1">
    <source>
        <dbReference type="EMBL" id="CAJ1939264.1"/>
    </source>
</evidence>
<dbReference type="Gramene" id="rna-AYBTSS11_LOCUS9034">
    <property type="protein sequence ID" value="CAJ1939264.1"/>
    <property type="gene ID" value="gene-AYBTSS11_LOCUS9034"/>
</dbReference>
<protein>
    <submittedName>
        <fullName evidence="1">Uncharacterized protein</fullName>
    </submittedName>
</protein>
<feature type="non-terminal residue" evidence="1">
    <location>
        <position position="1"/>
    </location>
</feature>
<accession>A0AA86VCF1</accession>
<reference evidence="1" key="1">
    <citation type="submission" date="2023-10" db="EMBL/GenBank/DDBJ databases">
        <authorList>
            <person name="Domelevo Entfellner J.-B."/>
        </authorList>
    </citation>
    <scope>NUCLEOTIDE SEQUENCE</scope>
</reference>